<dbReference type="NCBIfam" id="NF007376">
    <property type="entry name" value="PRK09881.1"/>
    <property type="match status" value="1"/>
</dbReference>
<evidence type="ECO:0000256" key="5">
    <source>
        <dbReference type="ARBA" id="ARBA00022856"/>
    </source>
</evidence>
<feature type="transmembrane region" description="Helical" evidence="9">
    <location>
        <begin position="98"/>
        <end position="124"/>
    </location>
</feature>
<evidence type="ECO:0000256" key="9">
    <source>
        <dbReference type="RuleBase" id="RU363032"/>
    </source>
</evidence>
<comment type="subcellular location">
    <subcellularLocation>
        <location evidence="1 9">Cell membrane</location>
        <topology evidence="1 9">Multi-pass membrane protein</topology>
    </subcellularLocation>
</comment>
<dbReference type="Gene3D" id="1.10.3720.10">
    <property type="entry name" value="MetI-like"/>
    <property type="match status" value="1"/>
</dbReference>
<dbReference type="InterPro" id="IPR035906">
    <property type="entry name" value="MetI-like_sf"/>
</dbReference>
<evidence type="ECO:0000256" key="2">
    <source>
        <dbReference type="ARBA" id="ARBA00022448"/>
    </source>
</evidence>
<keyword evidence="6" id="KW-0653">Protein transport</keyword>
<dbReference type="SUPFAM" id="SSF161098">
    <property type="entry name" value="MetI-like"/>
    <property type="match status" value="1"/>
</dbReference>
<dbReference type="EMBL" id="JAVIIQ010000011">
    <property type="protein sequence ID" value="MDX8534160.1"/>
    <property type="molecule type" value="Genomic_DNA"/>
</dbReference>
<keyword evidence="12" id="KW-1185">Reference proteome</keyword>
<keyword evidence="2 9" id="KW-0813">Transport</keyword>
<evidence type="ECO:0000256" key="4">
    <source>
        <dbReference type="ARBA" id="ARBA00022692"/>
    </source>
</evidence>
<keyword evidence="4 9" id="KW-0812">Transmembrane</keyword>
<proteinExistence type="inferred from homology"/>
<dbReference type="Proteomes" id="UP001285154">
    <property type="component" value="Unassembled WGS sequence"/>
</dbReference>
<dbReference type="RefSeq" id="WP_320251520.1">
    <property type="nucleotide sequence ID" value="NZ_JAVIIQ010000011.1"/>
</dbReference>
<accession>A0ABU5AAE6</accession>
<evidence type="ECO:0000313" key="11">
    <source>
        <dbReference type="EMBL" id="MDX8534160.1"/>
    </source>
</evidence>
<keyword evidence="3" id="KW-1003">Cell membrane</keyword>
<sequence>MAIEATSIARRPSVAREGLHRIWYRVKGSPLTLVGAAIALVVLIVIVAAPVLAPYPPDRISLSARLAAPSLQHLFGTDEVGRDLFSRVLYGARASCGIAFAIVIISTVVGSIIGCLSGVVGGIVDTAIMRLMDVFLALPALILAMALAAALGPSLFNAMLAVAVVRVPAYVRLARGQTLSLRNRTYVKASRSFGASPAYLLRWHILPNALSPIIVQATLDLGGTILTAAALSFIGLGAQPPTSEWGSMVSSGRNYFLDQWWYITFPGLAILISAMGFNLLGDGLRDMLDPRLGGR</sequence>
<dbReference type="Pfam" id="PF12911">
    <property type="entry name" value="OppC_N"/>
    <property type="match status" value="1"/>
</dbReference>
<dbReference type="PROSITE" id="PS50928">
    <property type="entry name" value="ABC_TM1"/>
    <property type="match status" value="1"/>
</dbReference>
<feature type="transmembrane region" description="Helical" evidence="9">
    <location>
        <begin position="260"/>
        <end position="281"/>
    </location>
</feature>
<name>A0ABU5AAE6_9HYPH</name>
<dbReference type="InterPro" id="IPR000515">
    <property type="entry name" value="MetI-like"/>
</dbReference>
<feature type="transmembrane region" description="Helical" evidence="9">
    <location>
        <begin position="131"/>
        <end position="149"/>
    </location>
</feature>
<evidence type="ECO:0000256" key="7">
    <source>
        <dbReference type="ARBA" id="ARBA00022989"/>
    </source>
</evidence>
<dbReference type="Pfam" id="PF00528">
    <property type="entry name" value="BPD_transp_1"/>
    <property type="match status" value="1"/>
</dbReference>
<dbReference type="PANTHER" id="PTHR43386:SF1">
    <property type="entry name" value="D,D-DIPEPTIDE TRANSPORT SYSTEM PERMEASE PROTEIN DDPC-RELATED"/>
    <property type="match status" value="1"/>
</dbReference>
<dbReference type="PANTHER" id="PTHR43386">
    <property type="entry name" value="OLIGOPEPTIDE TRANSPORT SYSTEM PERMEASE PROTEIN APPC"/>
    <property type="match status" value="1"/>
</dbReference>
<keyword evidence="5" id="KW-0571">Peptide transport</keyword>
<comment type="caution">
    <text evidence="11">The sequence shown here is derived from an EMBL/GenBank/DDBJ whole genome shotgun (WGS) entry which is preliminary data.</text>
</comment>
<keyword evidence="8 9" id="KW-0472">Membrane</keyword>
<evidence type="ECO:0000313" key="12">
    <source>
        <dbReference type="Proteomes" id="UP001285154"/>
    </source>
</evidence>
<reference evidence="11 12" key="1">
    <citation type="submission" date="2023-08" db="EMBL/GenBank/DDBJ databases">
        <title>Implementing the SeqCode for naming new Mesorhizobium species isolated from Vachellia karroo root nodules.</title>
        <authorList>
            <person name="Van Lill M."/>
        </authorList>
    </citation>
    <scope>NUCLEOTIDE SEQUENCE [LARGE SCALE GENOMIC DNA]</scope>
    <source>
        <strain evidence="11 12">VK25D</strain>
    </source>
</reference>
<gene>
    <name evidence="11" type="primary">ddpC</name>
    <name evidence="11" type="ORF">RFM42_24420</name>
</gene>
<feature type="transmembrane region" description="Helical" evidence="9">
    <location>
        <begin position="31"/>
        <end position="53"/>
    </location>
</feature>
<evidence type="ECO:0000256" key="6">
    <source>
        <dbReference type="ARBA" id="ARBA00022927"/>
    </source>
</evidence>
<dbReference type="InterPro" id="IPR025966">
    <property type="entry name" value="OppC_N"/>
</dbReference>
<evidence type="ECO:0000256" key="1">
    <source>
        <dbReference type="ARBA" id="ARBA00004651"/>
    </source>
</evidence>
<protein>
    <submittedName>
        <fullName evidence="11">D,D-dipeptide ABC transporter permease</fullName>
    </submittedName>
</protein>
<organism evidence="11 12">
    <name type="scientific">Mesorhizobium vachelliae</name>
    <dbReference type="NCBI Taxonomy" id="3072309"/>
    <lineage>
        <taxon>Bacteria</taxon>
        <taxon>Pseudomonadati</taxon>
        <taxon>Pseudomonadota</taxon>
        <taxon>Alphaproteobacteria</taxon>
        <taxon>Hyphomicrobiales</taxon>
        <taxon>Phyllobacteriaceae</taxon>
        <taxon>Mesorhizobium</taxon>
    </lineage>
</organism>
<evidence type="ECO:0000256" key="8">
    <source>
        <dbReference type="ARBA" id="ARBA00023136"/>
    </source>
</evidence>
<dbReference type="CDD" id="cd06261">
    <property type="entry name" value="TM_PBP2"/>
    <property type="match status" value="1"/>
</dbReference>
<keyword evidence="7 9" id="KW-1133">Transmembrane helix</keyword>
<comment type="similarity">
    <text evidence="9">Belongs to the binding-protein-dependent transport system permease family.</text>
</comment>
<feature type="domain" description="ABC transmembrane type-1" evidence="10">
    <location>
        <begin position="92"/>
        <end position="281"/>
    </location>
</feature>
<dbReference type="InterPro" id="IPR050366">
    <property type="entry name" value="BP-dependent_transpt_permease"/>
</dbReference>
<evidence type="ECO:0000259" key="10">
    <source>
        <dbReference type="PROSITE" id="PS50928"/>
    </source>
</evidence>
<evidence type="ECO:0000256" key="3">
    <source>
        <dbReference type="ARBA" id="ARBA00022475"/>
    </source>
</evidence>